<comment type="similarity">
    <text evidence="5">Belongs to the RqcP family.</text>
</comment>
<dbReference type="SUPFAM" id="SSF55174">
    <property type="entry name" value="Alpha-L RNA-binding motif"/>
    <property type="match status" value="1"/>
</dbReference>
<dbReference type="Pfam" id="PF01479">
    <property type="entry name" value="S4"/>
    <property type="match status" value="1"/>
</dbReference>
<dbReference type="GO" id="GO:0072344">
    <property type="term" value="P:rescue of stalled ribosome"/>
    <property type="evidence" value="ECO:0007669"/>
    <property type="project" value="UniProtKB-UniRule"/>
</dbReference>
<proteinExistence type="inferred from homology"/>
<dbReference type="SMART" id="SM00363">
    <property type="entry name" value="S4"/>
    <property type="match status" value="1"/>
</dbReference>
<dbReference type="Proteomes" id="UP000243626">
    <property type="component" value="Chromosome"/>
</dbReference>
<comment type="subunit">
    <text evidence="5">Associates with stalled 50S ribosomal subunits. Binds to RqcH, 23S rRNA and the P-site tRNA. Does not require RqcH for association with 50S subunits.</text>
</comment>
<gene>
    <name evidence="5" type="primary">rqcP</name>
    <name evidence="7" type="ORF">CJ229_005645</name>
</gene>
<sequence>MRLDKFLKVSRIIKRRPLAKTMSDDGRIEVNGKVAKAGTTVNVGDELKIRFGNRIVTYEILDLKEHAKKEEAELMAKMLHDEKIEDDKDESGW</sequence>
<dbReference type="KEGG" id="nmy:CJ229_005645"/>
<dbReference type="Gene3D" id="3.10.290.10">
    <property type="entry name" value="RNA-binding S4 domain"/>
    <property type="match status" value="1"/>
</dbReference>
<organism evidence="7 8">
    <name type="scientific">Nosocomiicoccus massiliensis</name>
    <dbReference type="NCBI Taxonomy" id="1232430"/>
    <lineage>
        <taxon>Bacteria</taxon>
        <taxon>Bacillati</taxon>
        <taxon>Bacillota</taxon>
        <taxon>Bacilli</taxon>
        <taxon>Bacillales</taxon>
        <taxon>Staphylococcaceae</taxon>
        <taxon>Nosocomiicoccus</taxon>
    </lineage>
</organism>
<dbReference type="InterPro" id="IPR002942">
    <property type="entry name" value="S4_RNA-bd"/>
</dbReference>
<dbReference type="PIRSF" id="PIRSF038881">
    <property type="entry name" value="RNAbp_HP1423"/>
    <property type="match status" value="1"/>
</dbReference>
<dbReference type="CDD" id="cd00165">
    <property type="entry name" value="S4"/>
    <property type="match status" value="1"/>
</dbReference>
<evidence type="ECO:0000313" key="8">
    <source>
        <dbReference type="Proteomes" id="UP000243626"/>
    </source>
</evidence>
<dbReference type="EMBL" id="CP136964">
    <property type="protein sequence ID" value="WOS95583.1"/>
    <property type="molecule type" value="Genomic_DNA"/>
</dbReference>
<evidence type="ECO:0000256" key="1">
    <source>
        <dbReference type="ARBA" id="ARBA00022555"/>
    </source>
</evidence>
<evidence type="ECO:0000256" key="3">
    <source>
        <dbReference type="ARBA" id="ARBA00022884"/>
    </source>
</evidence>
<evidence type="ECO:0000313" key="7">
    <source>
        <dbReference type="EMBL" id="WOS95583.1"/>
    </source>
</evidence>
<dbReference type="GO" id="GO:0043023">
    <property type="term" value="F:ribosomal large subunit binding"/>
    <property type="evidence" value="ECO:0007669"/>
    <property type="project" value="UniProtKB-UniRule"/>
</dbReference>
<evidence type="ECO:0000256" key="4">
    <source>
        <dbReference type="ARBA" id="ARBA00022917"/>
    </source>
</evidence>
<evidence type="ECO:0000256" key="5">
    <source>
        <dbReference type="HAMAP-Rule" id="MF_00871"/>
    </source>
</evidence>
<dbReference type="InterPro" id="IPR036986">
    <property type="entry name" value="S4_RNA-bd_sf"/>
</dbReference>
<accession>A0AAF0YH18</accession>
<dbReference type="InterPro" id="IPR025490">
    <property type="entry name" value="RqcP"/>
</dbReference>
<dbReference type="AlphaFoldDB" id="A0AAF0YH18"/>
<dbReference type="GO" id="GO:0000049">
    <property type="term" value="F:tRNA binding"/>
    <property type="evidence" value="ECO:0007669"/>
    <property type="project" value="UniProtKB-UniRule"/>
</dbReference>
<evidence type="ECO:0000259" key="6">
    <source>
        <dbReference type="SMART" id="SM00363"/>
    </source>
</evidence>
<dbReference type="GO" id="GO:0019843">
    <property type="term" value="F:rRNA binding"/>
    <property type="evidence" value="ECO:0007669"/>
    <property type="project" value="UniProtKB-UniRule"/>
</dbReference>
<comment type="function">
    <text evidence="5">Key component of the ribosome quality control system (RQC), a ribosome-associated complex that mediates the extraction of incompletely synthesized nascent chains from stalled ribosomes and their subsequent degradation. RqcH recruits Ala-charged tRNA, and with RqcP directs the elongation of stalled nascent chains on 50S ribosomal subunits, leading to non-templated C-terminal alanine extensions (Ala tail). The Ala tail promotes nascent chain degradation. RqcP is associated with the translocation-like movement of the peptidyl-tRNA from the A-site into the P-site.</text>
</comment>
<feature type="domain" description="RNA-binding S4" evidence="6">
    <location>
        <begin position="1"/>
        <end position="61"/>
    </location>
</feature>
<keyword evidence="3 5" id="KW-0694">RNA-binding</keyword>
<dbReference type="RefSeq" id="WP_102167576.1">
    <property type="nucleotide sequence ID" value="NZ_CP136964.1"/>
</dbReference>
<reference evidence="8" key="1">
    <citation type="submission" date="2017-09" db="EMBL/GenBank/DDBJ databases">
        <title>Bacterial strain isolated from the female urinary microbiota.</title>
        <authorList>
            <person name="Thomas-White K."/>
            <person name="Kumar N."/>
            <person name="Forster S."/>
            <person name="Putonti C."/>
            <person name="Lawley T."/>
            <person name="Wolfe A.J."/>
        </authorList>
    </citation>
    <scope>NUCLEOTIDE SEQUENCE [LARGE SCALE GENOMIC DNA]</scope>
    <source>
        <strain evidence="8">UMB0959</strain>
    </source>
</reference>
<evidence type="ECO:0000256" key="2">
    <source>
        <dbReference type="ARBA" id="ARBA00022730"/>
    </source>
</evidence>
<dbReference type="PROSITE" id="PS50889">
    <property type="entry name" value="S4"/>
    <property type="match status" value="1"/>
</dbReference>
<keyword evidence="1 5" id="KW-0820">tRNA-binding</keyword>
<keyword evidence="2 5" id="KW-0699">rRNA-binding</keyword>
<keyword evidence="4 5" id="KW-0648">Protein biosynthesis</keyword>
<protein>
    <recommendedName>
        <fullName evidence="5">RQC P-site tRNA stabilizing factor</fullName>
        <shortName evidence="5">RqcP</shortName>
    </recommendedName>
    <alternativeName>
        <fullName evidence="5">Ribosome-associated protein quality control protein P</fullName>
    </alternativeName>
</protein>
<name>A0AAF0YH18_9STAP</name>
<keyword evidence="8" id="KW-1185">Reference proteome</keyword>
<dbReference type="HAMAP" id="MF_00871">
    <property type="entry name" value="RqcP"/>
    <property type="match status" value="1"/>
</dbReference>